<gene>
    <name evidence="4" type="ORF">GPM918_LOCUS21200</name>
    <name evidence="5" type="ORF">SRO942_LOCUS21197</name>
</gene>
<keyword evidence="2 3" id="KW-0040">ANK repeat</keyword>
<accession>A0A814SZT8</accession>
<dbReference type="SUPFAM" id="SSF48403">
    <property type="entry name" value="Ankyrin repeat"/>
    <property type="match status" value="1"/>
</dbReference>
<dbReference type="Proteomes" id="UP000681722">
    <property type="component" value="Unassembled WGS sequence"/>
</dbReference>
<keyword evidence="6" id="KW-1185">Reference proteome</keyword>
<proteinExistence type="predicted"/>
<organism evidence="4 6">
    <name type="scientific">Didymodactylos carnosus</name>
    <dbReference type="NCBI Taxonomy" id="1234261"/>
    <lineage>
        <taxon>Eukaryota</taxon>
        <taxon>Metazoa</taxon>
        <taxon>Spiralia</taxon>
        <taxon>Gnathifera</taxon>
        <taxon>Rotifera</taxon>
        <taxon>Eurotatoria</taxon>
        <taxon>Bdelloidea</taxon>
        <taxon>Philodinida</taxon>
        <taxon>Philodinidae</taxon>
        <taxon>Didymodactylos</taxon>
    </lineage>
</organism>
<comment type="caution">
    <text evidence="4">The sequence shown here is derived from an EMBL/GenBank/DDBJ whole genome shotgun (WGS) entry which is preliminary data.</text>
</comment>
<reference evidence="4" key="1">
    <citation type="submission" date="2021-02" db="EMBL/GenBank/DDBJ databases">
        <authorList>
            <person name="Nowell W R."/>
        </authorList>
    </citation>
    <scope>NUCLEOTIDE SEQUENCE</scope>
</reference>
<dbReference type="EMBL" id="CAJNOQ010006907">
    <property type="protein sequence ID" value="CAF1151413.1"/>
    <property type="molecule type" value="Genomic_DNA"/>
</dbReference>
<feature type="repeat" description="ANK" evidence="3">
    <location>
        <begin position="1"/>
        <end position="27"/>
    </location>
</feature>
<dbReference type="InterPro" id="IPR002110">
    <property type="entry name" value="Ankyrin_rpt"/>
</dbReference>
<evidence type="ECO:0000313" key="6">
    <source>
        <dbReference type="Proteomes" id="UP000663829"/>
    </source>
</evidence>
<dbReference type="PANTHER" id="PTHR24198">
    <property type="entry name" value="ANKYRIN REPEAT AND PROTEIN KINASE DOMAIN-CONTAINING PROTEIN"/>
    <property type="match status" value="1"/>
</dbReference>
<evidence type="ECO:0000256" key="3">
    <source>
        <dbReference type="PROSITE-ProRule" id="PRU00023"/>
    </source>
</evidence>
<evidence type="ECO:0000313" key="4">
    <source>
        <dbReference type="EMBL" id="CAF1151413.1"/>
    </source>
</evidence>
<dbReference type="PROSITE" id="PS50088">
    <property type="entry name" value="ANK_REPEAT"/>
    <property type="match status" value="1"/>
</dbReference>
<dbReference type="Pfam" id="PF12796">
    <property type="entry name" value="Ank_2"/>
    <property type="match status" value="1"/>
</dbReference>
<name>A0A814SZT8_9BILA</name>
<dbReference type="OrthoDB" id="19014at2759"/>
<dbReference type="Proteomes" id="UP000663829">
    <property type="component" value="Unassembled WGS sequence"/>
</dbReference>
<evidence type="ECO:0000256" key="2">
    <source>
        <dbReference type="ARBA" id="ARBA00023043"/>
    </source>
</evidence>
<dbReference type="EMBL" id="CAJOBC010006907">
    <property type="protein sequence ID" value="CAF3914928.1"/>
    <property type="molecule type" value="Genomic_DNA"/>
</dbReference>
<keyword evidence="1" id="KW-0677">Repeat</keyword>
<evidence type="ECO:0000313" key="5">
    <source>
        <dbReference type="EMBL" id="CAF3914928.1"/>
    </source>
</evidence>
<dbReference type="AlphaFoldDB" id="A0A814SZT8"/>
<protein>
    <submittedName>
        <fullName evidence="4">Uncharacterized protein</fullName>
    </submittedName>
</protein>
<dbReference type="Gene3D" id="1.25.40.20">
    <property type="entry name" value="Ankyrin repeat-containing domain"/>
    <property type="match status" value="1"/>
</dbReference>
<dbReference type="PANTHER" id="PTHR24198:SF165">
    <property type="entry name" value="ANKYRIN REPEAT-CONTAINING PROTEIN-RELATED"/>
    <property type="match status" value="1"/>
</dbReference>
<sequence length="133" mass="14608">MYACQYSTINMVQLLIDLGGNVSVKDNDGQTLLHYAAQSMLNADVTLFLLMTSSIDPDATTVAGYTALDLCMLSDIDECIISFNGYAPHVLESFRDNTVPSASDMFEIKLVADKMSAQLLNEIVQEIGQMNDR</sequence>
<dbReference type="InterPro" id="IPR036770">
    <property type="entry name" value="Ankyrin_rpt-contain_sf"/>
</dbReference>
<evidence type="ECO:0000256" key="1">
    <source>
        <dbReference type="ARBA" id="ARBA00022737"/>
    </source>
</evidence>